<dbReference type="CDD" id="cd00882">
    <property type="entry name" value="Ras_like_GTPase"/>
    <property type="match status" value="1"/>
</dbReference>
<keyword evidence="11" id="KW-1185">Reference proteome</keyword>
<keyword evidence="7" id="KW-0648">Protein biosynthesis</keyword>
<name>A0A9P6BV18_9AGAR</name>
<keyword evidence="4" id="KW-0396">Initiation factor</keyword>
<dbReference type="PANTHER" id="PTHR23253:SF9">
    <property type="entry name" value="EUKARYOTIC TRANSLATION INITIATION FACTOR 4 GAMMA 2"/>
    <property type="match status" value="1"/>
</dbReference>
<evidence type="ECO:0000256" key="2">
    <source>
        <dbReference type="ARBA" id="ARBA00005775"/>
    </source>
</evidence>
<evidence type="ECO:0000313" key="10">
    <source>
        <dbReference type="EMBL" id="KAF9441096.1"/>
    </source>
</evidence>
<evidence type="ECO:0000256" key="5">
    <source>
        <dbReference type="ARBA" id="ARBA00022553"/>
    </source>
</evidence>
<feature type="region of interest" description="Disordered" evidence="8">
    <location>
        <begin position="322"/>
        <end position="352"/>
    </location>
</feature>
<keyword evidence="5" id="KW-0597">Phosphoprotein</keyword>
<dbReference type="SUPFAM" id="SSF48371">
    <property type="entry name" value="ARM repeat"/>
    <property type="match status" value="1"/>
</dbReference>
<evidence type="ECO:0000256" key="4">
    <source>
        <dbReference type="ARBA" id="ARBA00022540"/>
    </source>
</evidence>
<sequence length="661" mass="73577">MGDKTTDSGMLDSISQRDILIAVVGNAGVGKSTFIHKAAAKDPLSLDQAPRTENMVRYVVCPKPDLYQDRKVVLLDIPAFDSGFDEQVIENWLRHQLRVVSRKRFGVFGILYLHCTTEVEFSGVSLRHLKSLANLFEESGQSPVGALLVLTMQAHPCLSTHLQRKKEIQEKWNTLCPWGAPQSTRFENSQRSAWEIVIDLTTYMNTLAKQSGSLHSIAPGAYPPTGAHTQPTNNGPEVSPKRQLACLTEPLPAPPIPVRAMDAFKPAFIPTRHKATLEAADGTAVTIKNLGRSSLPPANNAPINGRISTLSQAGMTNNRLYTPRGKQSSGNTNVQKAAADPEPVAPLKDTESHRDRTTIQVDADSVELVDRNVKGLLNKLATRRFDSISDQIIEWANKSEKENDGRTLIRVIHLVFEKATDEAAWSEMYARLCRKMMEQISSKVQDDGTKTPEGKPVGGGQLFRKYLLNKCQEDFERGWGAKKVAAAVTDAASEENKEGGDKEVALYSEEYYAAQKAKRQGLGLIKFIGELFKLQMLTERIMHMCVKKLLSNVNNPEEEEVESLCQLLTTVGSRLDTQKAHAHMDAYFRAMAELAKSPNLRPRLQLMLQDVIELRERKWVARNAIAPPSMITQSHKRAAKGKAAQEKEYFQRSINTSTARW</sequence>
<reference evidence="10" key="1">
    <citation type="submission" date="2020-11" db="EMBL/GenBank/DDBJ databases">
        <authorList>
            <consortium name="DOE Joint Genome Institute"/>
            <person name="Ahrendt S."/>
            <person name="Riley R."/>
            <person name="Andreopoulos W."/>
            <person name="Labutti K."/>
            <person name="Pangilinan J."/>
            <person name="Ruiz-Duenas F.J."/>
            <person name="Barrasa J.M."/>
            <person name="Sanchez-Garcia M."/>
            <person name="Camarero S."/>
            <person name="Miyauchi S."/>
            <person name="Serrano A."/>
            <person name="Linde D."/>
            <person name="Babiker R."/>
            <person name="Drula E."/>
            <person name="Ayuso-Fernandez I."/>
            <person name="Pacheco R."/>
            <person name="Padilla G."/>
            <person name="Ferreira P."/>
            <person name="Barriuso J."/>
            <person name="Kellner H."/>
            <person name="Castanera R."/>
            <person name="Alfaro M."/>
            <person name="Ramirez L."/>
            <person name="Pisabarro A.G."/>
            <person name="Kuo A."/>
            <person name="Tritt A."/>
            <person name="Lipzen A."/>
            <person name="He G."/>
            <person name="Yan M."/>
            <person name="Ng V."/>
            <person name="Cullen D."/>
            <person name="Martin F."/>
            <person name="Rosso M.-N."/>
            <person name="Henrissat B."/>
            <person name="Hibbett D."/>
            <person name="Martinez A.T."/>
            <person name="Grigoriev I.V."/>
        </authorList>
    </citation>
    <scope>NUCLEOTIDE SEQUENCE</scope>
    <source>
        <strain evidence="10">MF-IS2</strain>
    </source>
</reference>
<organism evidence="10 11">
    <name type="scientific">Macrolepiota fuliginosa MF-IS2</name>
    <dbReference type="NCBI Taxonomy" id="1400762"/>
    <lineage>
        <taxon>Eukaryota</taxon>
        <taxon>Fungi</taxon>
        <taxon>Dikarya</taxon>
        <taxon>Basidiomycota</taxon>
        <taxon>Agaricomycotina</taxon>
        <taxon>Agaricomycetes</taxon>
        <taxon>Agaricomycetidae</taxon>
        <taxon>Agaricales</taxon>
        <taxon>Agaricineae</taxon>
        <taxon>Agaricaceae</taxon>
        <taxon>Macrolepiota</taxon>
    </lineage>
</organism>
<dbReference type="GO" id="GO:0003729">
    <property type="term" value="F:mRNA binding"/>
    <property type="evidence" value="ECO:0007669"/>
    <property type="project" value="TreeGrafter"/>
</dbReference>
<protein>
    <submittedName>
        <fullName evidence="10">ARM repeat-containing protein</fullName>
    </submittedName>
</protein>
<evidence type="ECO:0000259" key="9">
    <source>
        <dbReference type="SMART" id="SM00543"/>
    </source>
</evidence>
<dbReference type="GO" id="GO:0003743">
    <property type="term" value="F:translation initiation factor activity"/>
    <property type="evidence" value="ECO:0007669"/>
    <property type="project" value="UniProtKB-KW"/>
</dbReference>
<dbReference type="SUPFAM" id="SSF52540">
    <property type="entry name" value="P-loop containing nucleoside triphosphate hydrolases"/>
    <property type="match status" value="1"/>
</dbReference>
<dbReference type="GO" id="GO:0010494">
    <property type="term" value="C:cytoplasmic stress granule"/>
    <property type="evidence" value="ECO:0007669"/>
    <property type="project" value="UniProtKB-ARBA"/>
</dbReference>
<dbReference type="InterPro" id="IPR003890">
    <property type="entry name" value="MIF4G-like_typ-3"/>
</dbReference>
<keyword evidence="6" id="KW-0694">RNA-binding</keyword>
<feature type="compositionally biased region" description="Polar residues" evidence="8">
    <location>
        <begin position="322"/>
        <end position="335"/>
    </location>
</feature>
<proteinExistence type="inferred from homology"/>
<dbReference type="Proteomes" id="UP000807342">
    <property type="component" value="Unassembled WGS sequence"/>
</dbReference>
<keyword evidence="3" id="KW-0963">Cytoplasm</keyword>
<feature type="domain" description="MIF4G" evidence="9">
    <location>
        <begin position="370"/>
        <end position="618"/>
    </location>
</feature>
<evidence type="ECO:0000256" key="7">
    <source>
        <dbReference type="ARBA" id="ARBA00022917"/>
    </source>
</evidence>
<comment type="subcellular location">
    <subcellularLocation>
        <location evidence="1">Cytoplasm</location>
    </subcellularLocation>
</comment>
<evidence type="ECO:0000256" key="8">
    <source>
        <dbReference type="SAM" id="MobiDB-lite"/>
    </source>
</evidence>
<dbReference type="AlphaFoldDB" id="A0A9P6BV18"/>
<dbReference type="EMBL" id="MU152064">
    <property type="protein sequence ID" value="KAF9441096.1"/>
    <property type="molecule type" value="Genomic_DNA"/>
</dbReference>
<dbReference type="SMART" id="SM00543">
    <property type="entry name" value="MIF4G"/>
    <property type="match status" value="1"/>
</dbReference>
<dbReference type="InterPro" id="IPR027417">
    <property type="entry name" value="P-loop_NTPase"/>
</dbReference>
<dbReference type="GO" id="GO:0016281">
    <property type="term" value="C:eukaryotic translation initiation factor 4F complex"/>
    <property type="evidence" value="ECO:0007669"/>
    <property type="project" value="TreeGrafter"/>
</dbReference>
<dbReference type="FunFam" id="1.25.40.180:FF:000020">
    <property type="entry name" value="Eukaryotic translation initiation factor subunit"/>
    <property type="match status" value="1"/>
</dbReference>
<gene>
    <name evidence="10" type="ORF">P691DRAFT_800339</name>
</gene>
<evidence type="ECO:0000256" key="3">
    <source>
        <dbReference type="ARBA" id="ARBA00022490"/>
    </source>
</evidence>
<dbReference type="PANTHER" id="PTHR23253">
    <property type="entry name" value="EUKARYOTIC TRANSLATION INITIATION FACTOR 4 GAMMA"/>
    <property type="match status" value="1"/>
</dbReference>
<dbReference type="OrthoDB" id="514777at2759"/>
<dbReference type="InterPro" id="IPR016024">
    <property type="entry name" value="ARM-type_fold"/>
</dbReference>
<evidence type="ECO:0000256" key="1">
    <source>
        <dbReference type="ARBA" id="ARBA00004496"/>
    </source>
</evidence>
<comment type="caution">
    <text evidence="10">The sequence shown here is derived from an EMBL/GenBank/DDBJ whole genome shotgun (WGS) entry which is preliminary data.</text>
</comment>
<dbReference type="Gene3D" id="3.40.50.300">
    <property type="entry name" value="P-loop containing nucleotide triphosphate hydrolases"/>
    <property type="match status" value="1"/>
</dbReference>
<dbReference type="Gene3D" id="1.25.40.180">
    <property type="match status" value="1"/>
</dbReference>
<dbReference type="Pfam" id="PF02854">
    <property type="entry name" value="MIF4G"/>
    <property type="match status" value="1"/>
</dbReference>
<accession>A0A9P6BV18</accession>
<evidence type="ECO:0000313" key="11">
    <source>
        <dbReference type="Proteomes" id="UP000807342"/>
    </source>
</evidence>
<comment type="similarity">
    <text evidence="2">Belongs to the eukaryotic initiation factor 4G family.</text>
</comment>
<evidence type="ECO:0000256" key="6">
    <source>
        <dbReference type="ARBA" id="ARBA00022884"/>
    </source>
</evidence>